<keyword evidence="1" id="KW-1133">Transmembrane helix</keyword>
<dbReference type="AlphaFoldDB" id="A0A7G7G7I3"/>
<feature type="transmembrane region" description="Helical" evidence="1">
    <location>
        <begin position="263"/>
        <end position="287"/>
    </location>
</feature>
<keyword evidence="1" id="KW-0812">Transmembrane</keyword>
<gene>
    <name evidence="2" type="ORF">HUW51_10400</name>
</gene>
<feature type="transmembrane region" description="Helical" evidence="1">
    <location>
        <begin position="222"/>
        <end position="243"/>
    </location>
</feature>
<feature type="transmembrane region" description="Helical" evidence="1">
    <location>
        <begin position="129"/>
        <end position="153"/>
    </location>
</feature>
<dbReference type="EMBL" id="CP055156">
    <property type="protein sequence ID" value="QNF33117.1"/>
    <property type="molecule type" value="Genomic_DNA"/>
</dbReference>
<feature type="transmembrane region" description="Helical" evidence="1">
    <location>
        <begin position="191"/>
        <end position="210"/>
    </location>
</feature>
<feature type="transmembrane region" description="Helical" evidence="1">
    <location>
        <begin position="325"/>
        <end position="354"/>
    </location>
</feature>
<name>A0A7G7G7I3_9BACT</name>
<feature type="transmembrane region" description="Helical" evidence="1">
    <location>
        <begin position="50"/>
        <end position="69"/>
    </location>
</feature>
<organism evidence="2 3">
    <name type="scientific">Adhaeribacter swui</name>
    <dbReference type="NCBI Taxonomy" id="2086471"/>
    <lineage>
        <taxon>Bacteria</taxon>
        <taxon>Pseudomonadati</taxon>
        <taxon>Bacteroidota</taxon>
        <taxon>Cytophagia</taxon>
        <taxon>Cytophagales</taxon>
        <taxon>Hymenobacteraceae</taxon>
        <taxon>Adhaeribacter</taxon>
    </lineage>
</organism>
<feature type="transmembrane region" description="Helical" evidence="1">
    <location>
        <begin position="97"/>
        <end position="117"/>
    </location>
</feature>
<accession>A0A7G7G7I3</accession>
<feature type="transmembrane region" description="Helical" evidence="1">
    <location>
        <begin position="293"/>
        <end position="313"/>
    </location>
</feature>
<evidence type="ECO:0000256" key="1">
    <source>
        <dbReference type="SAM" id="Phobius"/>
    </source>
</evidence>
<sequence>MKPLQVIWQKILVYPYYRDNTGFFFFWIMLLVVFQNPGNRLFTEPFLSSVIQTPVVLSVILGVLLLYFLKCYRYVKAKLTQPEHEFLFLTSLLPVRIVWFSWLLVFAGLYAPALLYLSLLLNSAIKLQTGFICCGLLGFGLVATGFFTGYFTWLHHSLKSEIQYTSRGYLRFAPTFNSPWFILGKYIWQEATGLFLLTKLFCLTVTWFFLKFYPSTDYGVRLAAVGFLMGLAGHSLLVFRMHLFAESRLLVLRQLPFTNRQRFMLLLVAYSFALLPEGLFLLSYIPLQFPTGQVIFFYGFGLGFLLFLHTWLYRSQSHQNYYQQIFYLFISLLFLILFSVPVWLLAGILLLLSFGLLQRFYYRFEASW</sequence>
<proteinExistence type="predicted"/>
<keyword evidence="3" id="KW-1185">Reference proteome</keyword>
<feature type="transmembrane region" description="Helical" evidence="1">
    <location>
        <begin position="21"/>
        <end position="38"/>
    </location>
</feature>
<evidence type="ECO:0000313" key="2">
    <source>
        <dbReference type="EMBL" id="QNF33117.1"/>
    </source>
</evidence>
<reference evidence="2 3" key="1">
    <citation type="journal article" date="2018" name="Int. J. Syst. Evol. Microbiol.">
        <title>Adhaeribacter swui sp. nov., isolated from wet mud.</title>
        <authorList>
            <person name="Kim D.U."/>
            <person name="Kim K.W."/>
            <person name="Kang M.S."/>
            <person name="Kim J.Y."/>
            <person name="Jang J.H."/>
            <person name="Kim M.K."/>
        </authorList>
    </citation>
    <scope>NUCLEOTIDE SEQUENCE [LARGE SCALE GENOMIC DNA]</scope>
    <source>
        <strain evidence="2 3">KCTC 52873</strain>
    </source>
</reference>
<evidence type="ECO:0000313" key="3">
    <source>
        <dbReference type="Proteomes" id="UP000515237"/>
    </source>
</evidence>
<dbReference type="KEGG" id="aswu:HUW51_10400"/>
<dbReference type="RefSeq" id="WP_185273969.1">
    <property type="nucleotide sequence ID" value="NZ_CP055156.1"/>
</dbReference>
<dbReference type="Proteomes" id="UP000515237">
    <property type="component" value="Chromosome"/>
</dbReference>
<keyword evidence="1" id="KW-0472">Membrane</keyword>
<protein>
    <submittedName>
        <fullName evidence="2">Uncharacterized protein</fullName>
    </submittedName>
</protein>